<keyword evidence="1" id="KW-1133">Transmembrane helix</keyword>
<proteinExistence type="predicted"/>
<dbReference type="AlphaFoldDB" id="A0A2P2P989"/>
<dbReference type="EMBL" id="GGEC01070783">
    <property type="protein sequence ID" value="MBX51267.1"/>
    <property type="molecule type" value="Transcribed_RNA"/>
</dbReference>
<protein>
    <submittedName>
        <fullName evidence="2">Uncharacterized protein</fullName>
    </submittedName>
</protein>
<accession>A0A2P2P989</accession>
<name>A0A2P2P989_RHIMU</name>
<keyword evidence="1" id="KW-0472">Membrane</keyword>
<evidence type="ECO:0000313" key="2">
    <source>
        <dbReference type="EMBL" id="MBX51267.1"/>
    </source>
</evidence>
<keyword evidence="1" id="KW-0812">Transmembrane</keyword>
<evidence type="ECO:0000256" key="1">
    <source>
        <dbReference type="SAM" id="Phobius"/>
    </source>
</evidence>
<reference evidence="2" key="1">
    <citation type="submission" date="2018-02" db="EMBL/GenBank/DDBJ databases">
        <title>Rhizophora mucronata_Transcriptome.</title>
        <authorList>
            <person name="Meera S.P."/>
            <person name="Sreeshan A."/>
            <person name="Augustine A."/>
        </authorList>
    </citation>
    <scope>NUCLEOTIDE SEQUENCE</scope>
    <source>
        <tissue evidence="2">Leaf</tissue>
    </source>
</reference>
<organism evidence="2">
    <name type="scientific">Rhizophora mucronata</name>
    <name type="common">Asiatic mangrove</name>
    <dbReference type="NCBI Taxonomy" id="61149"/>
    <lineage>
        <taxon>Eukaryota</taxon>
        <taxon>Viridiplantae</taxon>
        <taxon>Streptophyta</taxon>
        <taxon>Embryophyta</taxon>
        <taxon>Tracheophyta</taxon>
        <taxon>Spermatophyta</taxon>
        <taxon>Magnoliopsida</taxon>
        <taxon>eudicotyledons</taxon>
        <taxon>Gunneridae</taxon>
        <taxon>Pentapetalae</taxon>
        <taxon>rosids</taxon>
        <taxon>fabids</taxon>
        <taxon>Malpighiales</taxon>
        <taxon>Rhizophoraceae</taxon>
        <taxon>Rhizophora</taxon>
    </lineage>
</organism>
<feature type="transmembrane region" description="Helical" evidence="1">
    <location>
        <begin position="15"/>
        <end position="35"/>
    </location>
</feature>
<sequence>MSMELYSGNNSLKRVSNFSMTYCLQWFYACRAFLFEQSYLQRRTKH</sequence>